<evidence type="ECO:0000256" key="3">
    <source>
        <dbReference type="ARBA" id="ARBA00022692"/>
    </source>
</evidence>
<dbReference type="Pfam" id="PF04117">
    <property type="entry name" value="Mpv17_PMP22"/>
    <property type="match status" value="1"/>
</dbReference>
<dbReference type="InterPro" id="IPR007248">
    <property type="entry name" value="Mpv17_PMP22"/>
</dbReference>
<keyword evidence="8" id="KW-1185">Reference proteome</keyword>
<dbReference type="PANTHER" id="PTHR11266">
    <property type="entry name" value="PEROXISOMAL MEMBRANE PROTEIN 2, PXMP2 MPV17"/>
    <property type="match status" value="1"/>
</dbReference>
<feature type="transmembrane region" description="Helical" evidence="6">
    <location>
        <begin position="159"/>
        <end position="177"/>
    </location>
</feature>
<evidence type="ECO:0000256" key="2">
    <source>
        <dbReference type="ARBA" id="ARBA00006824"/>
    </source>
</evidence>
<keyword evidence="5 6" id="KW-0472">Membrane</keyword>
<dbReference type="AlphaFoldDB" id="A0A8J2T1R3"/>
<feature type="transmembrane region" description="Helical" evidence="6">
    <location>
        <begin position="52"/>
        <end position="71"/>
    </location>
</feature>
<feature type="transmembrane region" description="Helical" evidence="6">
    <location>
        <begin position="272"/>
        <end position="293"/>
    </location>
</feature>
<evidence type="ECO:0000256" key="4">
    <source>
        <dbReference type="ARBA" id="ARBA00022989"/>
    </source>
</evidence>
<feature type="transmembrane region" description="Helical" evidence="6">
    <location>
        <begin position="91"/>
        <end position="110"/>
    </location>
</feature>
<comment type="subcellular location">
    <subcellularLocation>
        <location evidence="1">Membrane</location>
        <topology evidence="1">Multi-pass membrane protein</topology>
    </subcellularLocation>
</comment>
<protein>
    <submittedName>
        <fullName evidence="7">Uncharacterized protein</fullName>
    </submittedName>
</protein>
<proteinExistence type="inferred from homology"/>
<evidence type="ECO:0000256" key="6">
    <source>
        <dbReference type="SAM" id="Phobius"/>
    </source>
</evidence>
<organism evidence="7 8">
    <name type="scientific">Pelagomonas calceolata</name>
    <dbReference type="NCBI Taxonomy" id="35677"/>
    <lineage>
        <taxon>Eukaryota</taxon>
        <taxon>Sar</taxon>
        <taxon>Stramenopiles</taxon>
        <taxon>Ochrophyta</taxon>
        <taxon>Pelagophyceae</taxon>
        <taxon>Pelagomonadales</taxon>
        <taxon>Pelagomonadaceae</taxon>
        <taxon>Pelagomonas</taxon>
    </lineage>
</organism>
<evidence type="ECO:0000313" key="7">
    <source>
        <dbReference type="EMBL" id="CAH0379464.1"/>
    </source>
</evidence>
<feature type="transmembrane region" description="Helical" evidence="6">
    <location>
        <begin position="238"/>
        <end position="260"/>
    </location>
</feature>
<reference evidence="7" key="1">
    <citation type="submission" date="2021-11" db="EMBL/GenBank/DDBJ databases">
        <authorList>
            <consortium name="Genoscope - CEA"/>
            <person name="William W."/>
        </authorList>
    </citation>
    <scope>NUCLEOTIDE SEQUENCE</scope>
</reference>
<comment type="similarity">
    <text evidence="2">Belongs to the peroxisomal membrane protein PXMP2/4 family.</text>
</comment>
<dbReference type="OrthoDB" id="5345392at2759"/>
<dbReference type="GO" id="GO:0005737">
    <property type="term" value="C:cytoplasm"/>
    <property type="evidence" value="ECO:0007669"/>
    <property type="project" value="TreeGrafter"/>
</dbReference>
<dbReference type="Proteomes" id="UP000789595">
    <property type="component" value="Unassembled WGS sequence"/>
</dbReference>
<sequence length="385" mass="43248">MASRALAAYAELSTKRPYAVAFGSCAVKGVIADTISQRIVEGKQEQNWKRTAVFAFYGGWYCGWFQHALYNVGYARLFGLDTSLKNAVRKVAFDSAVHVPLVCFPVYYAYKGYLYDGIGMRGGLERYTHEWQMICSNYYMVWVPANLLVFTVVPVPLRIGFIACTSLGWLTAVLLKLRAQRLLSAYIRLLVRREACNLGGAPIPRLQICQRPLDGIVWVQGRAVLGSFGFRYERRAEYYLVLVTVVLGGAMVDFFIQLVTDHQRKLLTQSRTWALLFFLLLLFLVLAYFAALANEKCETAVSLFAQRRLAAQANAAQFPALAARAQASDEILACAAEQLEIYNRVHDARLFGIRADGGVIFSLVSLAVTFYVFVFFWMFGIDAGR</sequence>
<feature type="transmembrane region" description="Helical" evidence="6">
    <location>
        <begin position="131"/>
        <end position="153"/>
    </location>
</feature>
<keyword evidence="4 6" id="KW-1133">Transmembrane helix</keyword>
<comment type="caution">
    <text evidence="7">The sequence shown here is derived from an EMBL/GenBank/DDBJ whole genome shotgun (WGS) entry which is preliminary data.</text>
</comment>
<keyword evidence="3 6" id="KW-0812">Transmembrane</keyword>
<name>A0A8J2T1R3_9STRA</name>
<accession>A0A8J2T1R3</accession>
<gene>
    <name evidence="7" type="ORF">PECAL_6P10880</name>
</gene>
<evidence type="ECO:0000313" key="8">
    <source>
        <dbReference type="Proteomes" id="UP000789595"/>
    </source>
</evidence>
<evidence type="ECO:0000256" key="1">
    <source>
        <dbReference type="ARBA" id="ARBA00004141"/>
    </source>
</evidence>
<dbReference type="PANTHER" id="PTHR11266:SF21">
    <property type="entry name" value="ACT DOMAIN-CONTAINING PROTEIN"/>
    <property type="match status" value="1"/>
</dbReference>
<dbReference type="GO" id="GO:0016020">
    <property type="term" value="C:membrane"/>
    <property type="evidence" value="ECO:0007669"/>
    <property type="project" value="UniProtKB-SubCell"/>
</dbReference>
<dbReference type="EMBL" id="CAKKNE010000006">
    <property type="protein sequence ID" value="CAH0379464.1"/>
    <property type="molecule type" value="Genomic_DNA"/>
</dbReference>
<evidence type="ECO:0000256" key="5">
    <source>
        <dbReference type="ARBA" id="ARBA00023136"/>
    </source>
</evidence>
<feature type="transmembrane region" description="Helical" evidence="6">
    <location>
        <begin position="359"/>
        <end position="379"/>
    </location>
</feature>